<dbReference type="GO" id="GO:0004519">
    <property type="term" value="F:endonuclease activity"/>
    <property type="evidence" value="ECO:0007669"/>
    <property type="project" value="UniProtKB-KW"/>
</dbReference>
<evidence type="ECO:0000256" key="2">
    <source>
        <dbReference type="SAM" id="Phobius"/>
    </source>
</evidence>
<feature type="transmembrane region" description="Helical" evidence="2">
    <location>
        <begin position="152"/>
        <end position="173"/>
    </location>
</feature>
<feature type="domain" description="Endonuclease/exonuclease/phosphatase" evidence="3">
    <location>
        <begin position="393"/>
        <end position="624"/>
    </location>
</feature>
<keyword evidence="4" id="KW-0269">Exonuclease</keyword>
<keyword evidence="4" id="KW-0540">Nuclease</keyword>
<dbReference type="InterPro" id="IPR051916">
    <property type="entry name" value="GPI-anchor_lipid_remodeler"/>
</dbReference>
<dbReference type="GO" id="GO:0016020">
    <property type="term" value="C:membrane"/>
    <property type="evidence" value="ECO:0007669"/>
    <property type="project" value="GOC"/>
</dbReference>
<keyword evidence="2" id="KW-0472">Membrane</keyword>
<dbReference type="GO" id="GO:0006506">
    <property type="term" value="P:GPI anchor biosynthetic process"/>
    <property type="evidence" value="ECO:0007669"/>
    <property type="project" value="TreeGrafter"/>
</dbReference>
<dbReference type="GO" id="GO:0004527">
    <property type="term" value="F:exonuclease activity"/>
    <property type="evidence" value="ECO:0007669"/>
    <property type="project" value="UniProtKB-KW"/>
</dbReference>
<dbReference type="Gene3D" id="3.60.10.10">
    <property type="entry name" value="Endonuclease/exonuclease/phosphatase"/>
    <property type="match status" value="1"/>
</dbReference>
<keyword evidence="2" id="KW-1133">Transmembrane helix</keyword>
<gene>
    <name evidence="4" type="ORF">HNR30_000263</name>
</gene>
<feature type="transmembrane region" description="Helical" evidence="2">
    <location>
        <begin position="67"/>
        <end position="86"/>
    </location>
</feature>
<feature type="transmembrane region" description="Helical" evidence="2">
    <location>
        <begin position="185"/>
        <end position="204"/>
    </location>
</feature>
<keyword evidence="5" id="KW-1185">Reference proteome</keyword>
<accession>A0A7W0CD26</accession>
<evidence type="ECO:0000313" key="4">
    <source>
        <dbReference type="EMBL" id="MBA2888928.1"/>
    </source>
</evidence>
<feature type="transmembrane region" description="Helical" evidence="2">
    <location>
        <begin position="289"/>
        <end position="306"/>
    </location>
</feature>
<protein>
    <submittedName>
        <fullName evidence="4">Endonuclease/exonuclease/phosphatase family metal-dependent hydrolase</fullName>
    </submittedName>
</protein>
<evidence type="ECO:0000313" key="5">
    <source>
        <dbReference type="Proteomes" id="UP000530928"/>
    </source>
</evidence>
<dbReference type="PANTHER" id="PTHR14859:SF1">
    <property type="entry name" value="PGAP2-INTERACTING PROTEIN"/>
    <property type="match status" value="1"/>
</dbReference>
<keyword evidence="4" id="KW-0255">Endonuclease</keyword>
<comment type="caution">
    <text evidence="4">The sequence shown here is derived from an EMBL/GenBank/DDBJ whole genome shotgun (WGS) entry which is preliminary data.</text>
</comment>
<dbReference type="PANTHER" id="PTHR14859">
    <property type="entry name" value="CALCOFLUOR WHITE HYPERSENSITIVE PROTEIN PRECURSOR"/>
    <property type="match status" value="1"/>
</dbReference>
<feature type="transmembrane region" description="Helical" evidence="2">
    <location>
        <begin position="93"/>
        <end position="111"/>
    </location>
</feature>
<dbReference type="InterPro" id="IPR005135">
    <property type="entry name" value="Endo/exonuclease/phosphatase"/>
</dbReference>
<name>A0A7W0CD26_9ACTN</name>
<dbReference type="EMBL" id="JACDUR010000001">
    <property type="protein sequence ID" value="MBA2888928.1"/>
    <property type="molecule type" value="Genomic_DNA"/>
</dbReference>
<feature type="transmembrane region" description="Helical" evidence="2">
    <location>
        <begin position="232"/>
        <end position="249"/>
    </location>
</feature>
<dbReference type="InterPro" id="IPR036691">
    <property type="entry name" value="Endo/exonu/phosph_ase_sf"/>
</dbReference>
<proteinExistence type="predicted"/>
<dbReference type="Proteomes" id="UP000530928">
    <property type="component" value="Unassembled WGS sequence"/>
</dbReference>
<keyword evidence="4" id="KW-0378">Hydrolase</keyword>
<dbReference type="SUPFAM" id="SSF56219">
    <property type="entry name" value="DNase I-like"/>
    <property type="match status" value="1"/>
</dbReference>
<feature type="transmembrane region" description="Helical" evidence="2">
    <location>
        <begin position="46"/>
        <end position="61"/>
    </location>
</feature>
<feature type="transmembrane region" description="Helical" evidence="2">
    <location>
        <begin position="209"/>
        <end position="226"/>
    </location>
</feature>
<feature type="region of interest" description="Disordered" evidence="1">
    <location>
        <begin position="312"/>
        <end position="352"/>
    </location>
</feature>
<evidence type="ECO:0000256" key="1">
    <source>
        <dbReference type="SAM" id="MobiDB-lite"/>
    </source>
</evidence>
<keyword evidence="2" id="KW-0812">Transmembrane</keyword>
<feature type="transmembrane region" description="Helical" evidence="2">
    <location>
        <begin position="26"/>
        <end position="41"/>
    </location>
</feature>
<dbReference type="Pfam" id="PF03372">
    <property type="entry name" value="Exo_endo_phos"/>
    <property type="match status" value="1"/>
</dbReference>
<reference evidence="4 5" key="1">
    <citation type="submission" date="2020-07" db="EMBL/GenBank/DDBJ databases">
        <title>Genomic Encyclopedia of Type Strains, Phase IV (KMG-IV): sequencing the most valuable type-strain genomes for metagenomic binning, comparative biology and taxonomic classification.</title>
        <authorList>
            <person name="Goeker M."/>
        </authorList>
    </citation>
    <scope>NUCLEOTIDE SEQUENCE [LARGE SCALE GENOMIC DNA]</scope>
    <source>
        <strain evidence="4 5">DSM 45533</strain>
    </source>
</reference>
<organism evidence="4 5">
    <name type="scientific">Nonomuraea soli</name>
    <dbReference type="NCBI Taxonomy" id="1032476"/>
    <lineage>
        <taxon>Bacteria</taxon>
        <taxon>Bacillati</taxon>
        <taxon>Actinomycetota</taxon>
        <taxon>Actinomycetes</taxon>
        <taxon>Streptosporangiales</taxon>
        <taxon>Streptosporangiaceae</taxon>
        <taxon>Nonomuraea</taxon>
    </lineage>
</organism>
<feature type="transmembrane region" description="Helical" evidence="2">
    <location>
        <begin position="358"/>
        <end position="375"/>
    </location>
</feature>
<sequence length="640" mass="66618">MLRVFLPSLITLFGRAGETPPELMGAYAAAWFLLPFLAALLRPSWCLYGGAALLVVSRLLLQTGLEQLYTASAGVSAGLVFLYGCARTLDRRAVPLGLAAGLAATVVTHQVLDQVDLVWRDEVPAWLGVVALCAGFAVALREARPSHDLAPSATWALFGPALFLVGQSHLVPLPPAWAPGMWGEVLARGVVGLSAVLLLLAAALPRWPGWALVGMVGVLLVVGTGLPDASLASPMIGAAIGIALSATALRRPPPRRPGAALLGGTTGFLVATFVYYAAYDLDLGFPNRLVPLVMGLTVVAALALTARGTDRPFHPPLPPAPGADPLLPPTPGAVHDAGSTPPPPLGSPSSASPARQRLVAAAVLAVIAVVGATGVRVDPAVQRKTGDQFTLLAYNIRMGFGLDGRLSLDRIAAFINERSPDVVLLSEVDRGWLLNGGHDDLGRIARLTGLRHVFAPAADERWGDALLTNLPVTVRSHRLGRHDYPTGAQAQAIVVEVGGREVGIVNTHLQAPGGQAPEVARIAGELARGLDLDSMRSTEDGMPARAAVVGDPRPVVLAGDLNIPAGDPGLAPLLDAGLRDPLTNLGNPLTSPADAPVKRIDHVLVTQGIEVLKAEVPRLPYSDHLPVLATLRLTSVDQGG</sequence>
<evidence type="ECO:0000259" key="3">
    <source>
        <dbReference type="Pfam" id="PF03372"/>
    </source>
</evidence>
<feature type="compositionally biased region" description="Pro residues" evidence="1">
    <location>
        <begin position="314"/>
        <end position="331"/>
    </location>
</feature>
<feature type="transmembrane region" description="Helical" evidence="2">
    <location>
        <begin position="123"/>
        <end position="140"/>
    </location>
</feature>
<dbReference type="AlphaFoldDB" id="A0A7W0CD26"/>
<feature type="transmembrane region" description="Helical" evidence="2">
    <location>
        <begin position="258"/>
        <end position="277"/>
    </location>
</feature>
<dbReference type="RefSeq" id="WP_181607514.1">
    <property type="nucleotide sequence ID" value="NZ_BAABAM010000001.1"/>
</dbReference>